<dbReference type="KEGG" id="ssck:SPSK_10060"/>
<comment type="caution">
    <text evidence="1">The sequence shown here is derived from an EMBL/GenBank/DDBJ whole genome shotgun (WGS) entry which is preliminary data.</text>
</comment>
<accession>A0A0F2M8P3</accession>
<dbReference type="RefSeq" id="XP_016588125.1">
    <property type="nucleotide sequence ID" value="XM_016736619.1"/>
</dbReference>
<dbReference type="EMBL" id="AXCR01000007">
    <property type="protein sequence ID" value="KJR85449.1"/>
    <property type="molecule type" value="Genomic_DNA"/>
</dbReference>
<dbReference type="Proteomes" id="UP000033710">
    <property type="component" value="Unassembled WGS sequence"/>
</dbReference>
<dbReference type="GeneID" id="27671896"/>
<proteinExistence type="predicted"/>
<dbReference type="AlphaFoldDB" id="A0A0F2M8P3"/>
<sequence>MACMYDKWFLIMAREVTDQAEASDTRGTLIEKGRIGNKVNEKYGPGELDDRIFLDRRKAPKGMRWKGKRGKEMWKQVGRRRFGKTVYVL</sequence>
<reference evidence="1 2" key="2">
    <citation type="journal article" date="2015" name="Eukaryot. Cell">
        <title>Asexual propagation of a virulent clone complex in a human and feline outbreak of sporotrichosis.</title>
        <authorList>
            <person name="Teixeira Mde M."/>
            <person name="Rodrigues A.M."/>
            <person name="Tsui C.K."/>
            <person name="de Almeida L.G."/>
            <person name="Van Diepeningen A.D."/>
            <person name="van den Ende B.G."/>
            <person name="Fernandes G.F."/>
            <person name="Kano R."/>
            <person name="Hamelin R.C."/>
            <person name="Lopes-Bezerra L.M."/>
            <person name="Vasconcelos A.T."/>
            <person name="de Hoog S."/>
            <person name="de Camargo Z.P."/>
            <person name="Felipe M.S."/>
        </authorList>
    </citation>
    <scope>NUCLEOTIDE SEQUENCE [LARGE SCALE GENOMIC DNA]</scope>
    <source>
        <strain evidence="1 2">1099-18</strain>
    </source>
</reference>
<reference evidence="1 2" key="1">
    <citation type="journal article" date="2014" name="BMC Genomics">
        <title>Comparative genomics of the major fungal agents of human and animal Sporotrichosis: Sporothrix schenckii and Sporothrix brasiliensis.</title>
        <authorList>
            <person name="Teixeira M.M."/>
            <person name="de Almeida L.G."/>
            <person name="Kubitschek-Barreira P."/>
            <person name="Alves F.L."/>
            <person name="Kioshima E.S."/>
            <person name="Abadio A.K."/>
            <person name="Fernandes L."/>
            <person name="Derengowski L.S."/>
            <person name="Ferreira K.S."/>
            <person name="Souza R.C."/>
            <person name="Ruiz J.C."/>
            <person name="de Andrade N.C."/>
            <person name="Paes H.C."/>
            <person name="Nicola A.M."/>
            <person name="Albuquerque P."/>
            <person name="Gerber A.L."/>
            <person name="Martins V.P."/>
            <person name="Peconick L.D."/>
            <person name="Neto A.V."/>
            <person name="Chaucanez C.B."/>
            <person name="Silva P.A."/>
            <person name="Cunha O.L."/>
            <person name="de Oliveira F.F."/>
            <person name="dos Santos T.C."/>
            <person name="Barros A.L."/>
            <person name="Soares M.A."/>
            <person name="de Oliveira L.M."/>
            <person name="Marini M.M."/>
            <person name="Villalobos-Duno H."/>
            <person name="Cunha M.M."/>
            <person name="de Hoog S."/>
            <person name="da Silveira J.F."/>
            <person name="Henrissat B."/>
            <person name="Nino-Vega G.A."/>
            <person name="Cisalpino P.S."/>
            <person name="Mora-Montes H.M."/>
            <person name="Almeida S.R."/>
            <person name="Stajich J.E."/>
            <person name="Lopes-Bezerra L.M."/>
            <person name="Vasconcelos A.T."/>
            <person name="Felipe M.S."/>
        </authorList>
    </citation>
    <scope>NUCLEOTIDE SEQUENCE [LARGE SCALE GENOMIC DNA]</scope>
    <source>
        <strain evidence="1 2">1099-18</strain>
    </source>
</reference>
<name>A0A0F2M8P3_SPOSC</name>
<gene>
    <name evidence="1" type="ORF">SPSK_10060</name>
</gene>
<evidence type="ECO:0000313" key="2">
    <source>
        <dbReference type="Proteomes" id="UP000033710"/>
    </source>
</evidence>
<evidence type="ECO:0000313" key="1">
    <source>
        <dbReference type="EMBL" id="KJR85449.1"/>
    </source>
</evidence>
<dbReference type="VEuPathDB" id="FungiDB:SPSK_10060"/>
<organism evidence="1 2">
    <name type="scientific">Sporothrix schenckii 1099-18</name>
    <dbReference type="NCBI Taxonomy" id="1397361"/>
    <lineage>
        <taxon>Eukaryota</taxon>
        <taxon>Fungi</taxon>
        <taxon>Dikarya</taxon>
        <taxon>Ascomycota</taxon>
        <taxon>Pezizomycotina</taxon>
        <taxon>Sordariomycetes</taxon>
        <taxon>Sordariomycetidae</taxon>
        <taxon>Ophiostomatales</taxon>
        <taxon>Ophiostomataceae</taxon>
        <taxon>Sporothrix</taxon>
    </lineage>
</organism>
<protein>
    <submittedName>
        <fullName evidence="1">Uncharacterized protein</fullName>
    </submittedName>
</protein>